<comment type="similarity">
    <text evidence="1">Belongs to the UPF0246 family.</text>
</comment>
<evidence type="ECO:0000313" key="2">
    <source>
        <dbReference type="EMBL" id="GAA4242977.1"/>
    </source>
</evidence>
<dbReference type="PANTHER" id="PTHR30283">
    <property type="entry name" value="PEROXIDE STRESS RESPONSE PROTEIN YAAA"/>
    <property type="match status" value="1"/>
</dbReference>
<keyword evidence="3" id="KW-1185">Reference proteome</keyword>
<dbReference type="NCBIfam" id="NF002542">
    <property type="entry name" value="PRK02101.1-3"/>
    <property type="match status" value="1"/>
</dbReference>
<dbReference type="Pfam" id="PF03883">
    <property type="entry name" value="H2O2_YaaD"/>
    <property type="match status" value="1"/>
</dbReference>
<dbReference type="EMBL" id="BAABCB010000016">
    <property type="protein sequence ID" value="GAA4242977.1"/>
    <property type="molecule type" value="Genomic_DNA"/>
</dbReference>
<protein>
    <recommendedName>
        <fullName evidence="1">UPF0246 protein GCM10022292_15840</fullName>
    </recommendedName>
</protein>
<accession>A0ABP8CT45</accession>
<reference evidence="3" key="1">
    <citation type="journal article" date="2019" name="Int. J. Syst. Evol. Microbiol.">
        <title>The Global Catalogue of Microorganisms (GCM) 10K type strain sequencing project: providing services to taxonomists for standard genome sequencing and annotation.</title>
        <authorList>
            <consortium name="The Broad Institute Genomics Platform"/>
            <consortium name="The Broad Institute Genome Sequencing Center for Infectious Disease"/>
            <person name="Wu L."/>
            <person name="Ma J."/>
        </authorList>
    </citation>
    <scope>NUCLEOTIDE SEQUENCE [LARGE SCALE GENOMIC DNA]</scope>
    <source>
        <strain evidence="3">JCM 17633</strain>
    </source>
</reference>
<evidence type="ECO:0000313" key="3">
    <source>
        <dbReference type="Proteomes" id="UP001501682"/>
    </source>
</evidence>
<comment type="caution">
    <text evidence="2">The sequence shown here is derived from an EMBL/GenBank/DDBJ whole genome shotgun (WGS) entry which is preliminary data.</text>
</comment>
<gene>
    <name evidence="2" type="primary">yaaA</name>
    <name evidence="2" type="ORF">GCM10022292_15840</name>
</gene>
<dbReference type="InterPro" id="IPR005583">
    <property type="entry name" value="YaaA"/>
</dbReference>
<organism evidence="2 3">
    <name type="scientific">Winogradskyella damuponensis</name>
    <dbReference type="NCBI Taxonomy" id="943939"/>
    <lineage>
        <taxon>Bacteria</taxon>
        <taxon>Pseudomonadati</taxon>
        <taxon>Bacteroidota</taxon>
        <taxon>Flavobacteriia</taxon>
        <taxon>Flavobacteriales</taxon>
        <taxon>Flavobacteriaceae</taxon>
        <taxon>Winogradskyella</taxon>
    </lineage>
</organism>
<sequence>MRATFVGIIMKLVLSPAKSLDYETKLPTTKSTQGLFLDDAERLNKVLKKKSAKSLSQLMHISDNLGQLNYERNQEWELPFTKDNARQAIYAFSGDVYRGLDAYSIDSSKLDKVEDTVRILSGLYGVLKPFDLIQPYRLEMGTKMPVGKNKNLYEFWQKKVTKALNEELEDDELFLNLASNEYFKAIDTKALKVPVVNVAFKEFKNDKYKIIAIFAKLARGLMTRYIIDTDAKTIDDIKGFNYENYGFSEALSSENELVFTR</sequence>
<name>A0ABP8CT45_9FLAO</name>
<proteinExistence type="inferred from homology"/>
<dbReference type="HAMAP" id="MF_00652">
    <property type="entry name" value="UPF0246"/>
    <property type="match status" value="1"/>
</dbReference>
<evidence type="ECO:0000256" key="1">
    <source>
        <dbReference type="HAMAP-Rule" id="MF_00652"/>
    </source>
</evidence>
<dbReference type="Proteomes" id="UP001501682">
    <property type="component" value="Unassembled WGS sequence"/>
</dbReference>
<dbReference type="PANTHER" id="PTHR30283:SF4">
    <property type="entry name" value="PEROXIDE STRESS RESISTANCE PROTEIN YAAA"/>
    <property type="match status" value="1"/>
</dbReference>